<dbReference type="Gene3D" id="3.90.550.50">
    <property type="match status" value="1"/>
</dbReference>
<protein>
    <recommendedName>
        <fullName evidence="15">Hexosyltransferase</fullName>
        <ecNumber evidence="15">2.4.1.-</ecNumber>
    </recommendedName>
</protein>
<evidence type="ECO:0000256" key="4">
    <source>
        <dbReference type="ARBA" id="ARBA00005093"/>
    </source>
</evidence>
<keyword evidence="17" id="KW-1185">Reference proteome</keyword>
<evidence type="ECO:0000256" key="14">
    <source>
        <dbReference type="ARBA" id="ARBA00023211"/>
    </source>
</evidence>
<keyword evidence="13" id="KW-0325">Glycoprotein</keyword>
<evidence type="ECO:0000256" key="9">
    <source>
        <dbReference type="ARBA" id="ARBA00022968"/>
    </source>
</evidence>
<comment type="caution">
    <text evidence="16">The sequence shown here is derived from an EMBL/GenBank/DDBJ whole genome shotgun (WGS) entry which is preliminary data.</text>
</comment>
<comment type="cofactor">
    <cofactor evidence="1">
        <name>Mn(2+)</name>
        <dbReference type="ChEBI" id="CHEBI:29035"/>
    </cofactor>
</comment>
<evidence type="ECO:0000256" key="7">
    <source>
        <dbReference type="ARBA" id="ARBA00022679"/>
    </source>
</evidence>
<dbReference type="EC" id="2.4.1.-" evidence="15"/>
<comment type="pathway">
    <text evidence="3">Glycan metabolism; chondroitin sulfate biosynthesis.</text>
</comment>
<reference evidence="16 17" key="1">
    <citation type="journal article" date="2020" name="Cell">
        <title>Large-Scale Comparative Analyses of Tick Genomes Elucidate Their Genetic Diversity and Vector Capacities.</title>
        <authorList>
            <consortium name="Tick Genome and Microbiome Consortium (TIGMIC)"/>
            <person name="Jia N."/>
            <person name="Wang J."/>
            <person name="Shi W."/>
            <person name="Du L."/>
            <person name="Sun Y."/>
            <person name="Zhan W."/>
            <person name="Jiang J.F."/>
            <person name="Wang Q."/>
            <person name="Zhang B."/>
            <person name="Ji P."/>
            <person name="Bell-Sakyi L."/>
            <person name="Cui X.M."/>
            <person name="Yuan T.T."/>
            <person name="Jiang B.G."/>
            <person name="Yang W.F."/>
            <person name="Lam T.T."/>
            <person name="Chang Q.C."/>
            <person name="Ding S.J."/>
            <person name="Wang X.J."/>
            <person name="Zhu J.G."/>
            <person name="Ruan X.D."/>
            <person name="Zhao L."/>
            <person name="Wei J.T."/>
            <person name="Ye R.Z."/>
            <person name="Que T.C."/>
            <person name="Du C.H."/>
            <person name="Zhou Y.H."/>
            <person name="Cheng J.X."/>
            <person name="Dai P.F."/>
            <person name="Guo W.B."/>
            <person name="Han X.H."/>
            <person name="Huang E.J."/>
            <person name="Li L.F."/>
            <person name="Wei W."/>
            <person name="Gao Y.C."/>
            <person name="Liu J.Z."/>
            <person name="Shao H.Z."/>
            <person name="Wang X."/>
            <person name="Wang C.C."/>
            <person name="Yang T.C."/>
            <person name="Huo Q.B."/>
            <person name="Li W."/>
            <person name="Chen H.Y."/>
            <person name="Chen S.E."/>
            <person name="Zhou L.G."/>
            <person name="Ni X.B."/>
            <person name="Tian J.H."/>
            <person name="Sheng Y."/>
            <person name="Liu T."/>
            <person name="Pan Y.S."/>
            <person name="Xia L.Y."/>
            <person name="Li J."/>
            <person name="Zhao F."/>
            <person name="Cao W.C."/>
        </authorList>
    </citation>
    <scope>NUCLEOTIDE SEQUENCE [LARGE SCALE GENOMIC DNA]</scope>
    <source>
        <strain evidence="16">HaeL-2018</strain>
    </source>
</reference>
<keyword evidence="10" id="KW-1133">Transmembrane helix</keyword>
<evidence type="ECO:0000256" key="6">
    <source>
        <dbReference type="ARBA" id="ARBA00022676"/>
    </source>
</evidence>
<gene>
    <name evidence="16" type="ORF">HPB48_002539</name>
</gene>
<keyword evidence="9" id="KW-0735">Signal-anchor</keyword>
<accession>A0A9J6GMV2</accession>
<dbReference type="InterPro" id="IPR002659">
    <property type="entry name" value="Glyco_trans_31"/>
</dbReference>
<evidence type="ECO:0000256" key="1">
    <source>
        <dbReference type="ARBA" id="ARBA00001936"/>
    </source>
</evidence>
<proteinExistence type="inferred from homology"/>
<dbReference type="OrthoDB" id="1158011at2759"/>
<evidence type="ECO:0000256" key="8">
    <source>
        <dbReference type="ARBA" id="ARBA00022692"/>
    </source>
</evidence>
<name>A0A9J6GMV2_HAELO</name>
<evidence type="ECO:0000313" key="17">
    <source>
        <dbReference type="Proteomes" id="UP000821853"/>
    </source>
</evidence>
<dbReference type="GO" id="GO:0006024">
    <property type="term" value="P:glycosaminoglycan biosynthetic process"/>
    <property type="evidence" value="ECO:0007669"/>
    <property type="project" value="UniProtKB-ARBA"/>
</dbReference>
<dbReference type="GO" id="GO:0047220">
    <property type="term" value="F:galactosylxylosylprotein 3-beta-galactosyltransferase activity"/>
    <property type="evidence" value="ECO:0007669"/>
    <property type="project" value="TreeGrafter"/>
</dbReference>
<evidence type="ECO:0000256" key="11">
    <source>
        <dbReference type="ARBA" id="ARBA00023034"/>
    </source>
</evidence>
<dbReference type="PANTHER" id="PTHR11214:SF3">
    <property type="entry name" value="BETA-1,3-GALACTOSYLTRANSFERASE 6"/>
    <property type="match status" value="1"/>
</dbReference>
<keyword evidence="6 15" id="KW-0328">Glycosyltransferase</keyword>
<dbReference type="Pfam" id="PF01762">
    <property type="entry name" value="Galactosyl_T"/>
    <property type="match status" value="1"/>
</dbReference>
<comment type="pathway">
    <text evidence="4">Glycan metabolism; heparan sulfate biosynthesis.</text>
</comment>
<evidence type="ECO:0000256" key="10">
    <source>
        <dbReference type="ARBA" id="ARBA00022989"/>
    </source>
</evidence>
<keyword evidence="7" id="KW-0808">Transferase</keyword>
<evidence type="ECO:0000256" key="13">
    <source>
        <dbReference type="ARBA" id="ARBA00023180"/>
    </source>
</evidence>
<keyword evidence="14" id="KW-0464">Manganese</keyword>
<keyword evidence="11 15" id="KW-0333">Golgi apparatus</keyword>
<comment type="similarity">
    <text evidence="5 15">Belongs to the glycosyltransferase 31 family.</text>
</comment>
<dbReference type="OMA" id="DESHRCW"/>
<organism evidence="16 17">
    <name type="scientific">Haemaphysalis longicornis</name>
    <name type="common">Bush tick</name>
    <dbReference type="NCBI Taxonomy" id="44386"/>
    <lineage>
        <taxon>Eukaryota</taxon>
        <taxon>Metazoa</taxon>
        <taxon>Ecdysozoa</taxon>
        <taxon>Arthropoda</taxon>
        <taxon>Chelicerata</taxon>
        <taxon>Arachnida</taxon>
        <taxon>Acari</taxon>
        <taxon>Parasitiformes</taxon>
        <taxon>Ixodida</taxon>
        <taxon>Ixodoidea</taxon>
        <taxon>Ixodidae</taxon>
        <taxon>Haemaphysalinae</taxon>
        <taxon>Haemaphysalis</taxon>
    </lineage>
</organism>
<evidence type="ECO:0000256" key="15">
    <source>
        <dbReference type="RuleBase" id="RU363063"/>
    </source>
</evidence>
<evidence type="ECO:0000256" key="12">
    <source>
        <dbReference type="ARBA" id="ARBA00023136"/>
    </source>
</evidence>
<dbReference type="Proteomes" id="UP000821853">
    <property type="component" value="Unassembled WGS sequence"/>
</dbReference>
<keyword evidence="12" id="KW-0472">Membrane</keyword>
<dbReference type="FunFam" id="3.90.550.50:FF:000018">
    <property type="entry name" value="Hexosyltransferase"/>
    <property type="match status" value="1"/>
</dbReference>
<evidence type="ECO:0000313" key="16">
    <source>
        <dbReference type="EMBL" id="KAH9376586.1"/>
    </source>
</evidence>
<evidence type="ECO:0000256" key="5">
    <source>
        <dbReference type="ARBA" id="ARBA00008661"/>
    </source>
</evidence>
<evidence type="ECO:0000256" key="3">
    <source>
        <dbReference type="ARBA" id="ARBA00004840"/>
    </source>
</evidence>
<sequence>MVGIPVDRRAALEREASLNRDLVLLHDVPDENRTYKLLRTLAWISHKCEARYVLKLDDDSFARPDAIAWELSVAERNVAHEPRLYWGFFAGDSPVVTSGERYEPSWYLSERYLPYACSGGYVLSAAVMRYIYDHRSLLERYANEDVSMGVWLAALKMNRTHDRRFDTEHRSRGCFNSYLVTGKQTDAMMEEKYRSLERNGILCPQEVQLRPSYIYDWGVRPSRCCIRNASDISLPRSQELGKGNEMLVGR</sequence>
<dbReference type="EMBL" id="JABSTR010000008">
    <property type="protein sequence ID" value="KAH9376586.1"/>
    <property type="molecule type" value="Genomic_DNA"/>
</dbReference>
<dbReference type="GO" id="GO:0000139">
    <property type="term" value="C:Golgi membrane"/>
    <property type="evidence" value="ECO:0007669"/>
    <property type="project" value="UniProtKB-SubCell"/>
</dbReference>
<dbReference type="AlphaFoldDB" id="A0A9J6GMV2"/>
<keyword evidence="8" id="KW-0812">Transmembrane</keyword>
<dbReference type="GO" id="GO:0006493">
    <property type="term" value="P:protein O-linked glycosylation"/>
    <property type="evidence" value="ECO:0007669"/>
    <property type="project" value="TreeGrafter"/>
</dbReference>
<evidence type="ECO:0000256" key="2">
    <source>
        <dbReference type="ARBA" id="ARBA00004323"/>
    </source>
</evidence>
<comment type="subcellular location">
    <subcellularLocation>
        <location evidence="2 15">Golgi apparatus membrane</location>
        <topology evidence="2 15">Single-pass type II membrane protein</topology>
    </subcellularLocation>
</comment>
<dbReference type="VEuPathDB" id="VectorBase:HLOH_055965"/>
<dbReference type="PANTHER" id="PTHR11214">
    <property type="entry name" value="BETA-1,3-N-ACETYLGLUCOSAMINYLTRANSFERASE"/>
    <property type="match status" value="1"/>
</dbReference>